<reference evidence="1" key="1">
    <citation type="submission" date="2023-04" db="EMBL/GenBank/DDBJ databases">
        <title>A chromosome-level genome assembly of the parasitoid wasp Eretmocerus hayati.</title>
        <authorList>
            <person name="Zhong Y."/>
            <person name="Liu S."/>
            <person name="Liu Y."/>
        </authorList>
    </citation>
    <scope>NUCLEOTIDE SEQUENCE</scope>
    <source>
        <strain evidence="1">ZJU_SS_LIU_2023</strain>
    </source>
</reference>
<dbReference type="EMBL" id="CM056741">
    <property type="protein sequence ID" value="KAJ8682152.1"/>
    <property type="molecule type" value="Genomic_DNA"/>
</dbReference>
<sequence length="561" mass="63218">MASFNVEYPPLAVGSLFDTYSHFEAVFNQFLRMYEVKYKTKSSRYLANSAKFLNKDYNAALTYSELLTCCTGKSEQGEMCDSMLQLHLANERQKLRVKVFITEHNHPVSLRPEKGHRIQPVTQILSRLSLRLLNVSDEQYDELMTALNEMMVDGDGINVGDVVEENNAQPLLPLVVEHQQGELGEGLEKESAPDSDGEKSLQGDTALSRVERNKKPKPAQSEIHQSSETQQNGIRTRGRNSKDKTQTPERVKQRVHDATIQTIDDSESVLETVGCEEDAPSKADTKEKDTNGKRSKVIDKEGDLSHNTDRKVITLRKDDPAQKKSSSLEKRTLRSRTSAKPAPGIGGKETRSKKVAKDAKLSDIVDKKKRDKASTVEENCPEKKRPEQVKKNSKVTEIVNKKKRDKAATVEENRPEKKRKQDISAIPFSDLSDEDALQKILEWMKFPEMAIASIIAGEYKIKGTEFHTKKFNPALAQLKKFKPSWADLLCRRVSSPAILTSIIGAVEKMQAQGLSCPECEMNDEEAKKSGTVTCQSCLLMWHRDCVDVHVTKNWFCQKCCD</sequence>
<accession>A0ACC2PIB2</accession>
<organism evidence="1 2">
    <name type="scientific">Eretmocerus hayati</name>
    <dbReference type="NCBI Taxonomy" id="131215"/>
    <lineage>
        <taxon>Eukaryota</taxon>
        <taxon>Metazoa</taxon>
        <taxon>Ecdysozoa</taxon>
        <taxon>Arthropoda</taxon>
        <taxon>Hexapoda</taxon>
        <taxon>Insecta</taxon>
        <taxon>Pterygota</taxon>
        <taxon>Neoptera</taxon>
        <taxon>Endopterygota</taxon>
        <taxon>Hymenoptera</taxon>
        <taxon>Apocrita</taxon>
        <taxon>Proctotrupomorpha</taxon>
        <taxon>Chalcidoidea</taxon>
        <taxon>Aphelinidae</taxon>
        <taxon>Aphelininae</taxon>
        <taxon>Eretmocerus</taxon>
    </lineage>
</organism>
<dbReference type="Proteomes" id="UP001239111">
    <property type="component" value="Chromosome 1"/>
</dbReference>
<evidence type="ECO:0000313" key="2">
    <source>
        <dbReference type="Proteomes" id="UP001239111"/>
    </source>
</evidence>
<gene>
    <name evidence="1" type="ORF">QAD02_017944</name>
</gene>
<comment type="caution">
    <text evidence="1">The sequence shown here is derived from an EMBL/GenBank/DDBJ whole genome shotgun (WGS) entry which is preliminary data.</text>
</comment>
<proteinExistence type="predicted"/>
<protein>
    <submittedName>
        <fullName evidence="1">Uncharacterized protein</fullName>
    </submittedName>
</protein>
<keyword evidence="2" id="KW-1185">Reference proteome</keyword>
<name>A0ACC2PIB2_9HYME</name>
<evidence type="ECO:0000313" key="1">
    <source>
        <dbReference type="EMBL" id="KAJ8682152.1"/>
    </source>
</evidence>